<feature type="compositionally biased region" description="Basic and acidic residues" evidence="5">
    <location>
        <begin position="121"/>
        <end position="135"/>
    </location>
</feature>
<dbReference type="PROSITE" id="PS50071">
    <property type="entry name" value="HOMEOBOX_2"/>
    <property type="match status" value="1"/>
</dbReference>
<dbReference type="InterPro" id="IPR001356">
    <property type="entry name" value="HD"/>
</dbReference>
<dbReference type="GO" id="GO:0006355">
    <property type="term" value="P:regulation of DNA-templated transcription"/>
    <property type="evidence" value="ECO:0007669"/>
    <property type="project" value="InterPro"/>
</dbReference>
<feature type="DNA-binding region" description="Homeobox" evidence="4">
    <location>
        <begin position="3"/>
        <end position="59"/>
    </location>
</feature>
<protein>
    <recommendedName>
        <fullName evidence="6">Homeobox domain-containing protein</fullName>
    </recommendedName>
</protein>
<accession>A0A391NZQ9</accession>
<evidence type="ECO:0000256" key="2">
    <source>
        <dbReference type="ARBA" id="ARBA00023155"/>
    </source>
</evidence>
<feature type="domain" description="Homeobox" evidence="6">
    <location>
        <begin position="1"/>
        <end position="58"/>
    </location>
</feature>
<evidence type="ECO:0000256" key="3">
    <source>
        <dbReference type="ARBA" id="ARBA00023242"/>
    </source>
</evidence>
<dbReference type="OrthoDB" id="10056939at2759"/>
<reference evidence="7 8" key="1">
    <citation type="journal article" date="2018" name="PLoS ONE">
        <title>The draft genome of Kipferlia bialata reveals reductive genome evolution in fornicate parasites.</title>
        <authorList>
            <person name="Tanifuji G."/>
            <person name="Takabayashi S."/>
            <person name="Kume K."/>
            <person name="Takagi M."/>
            <person name="Nakayama T."/>
            <person name="Kamikawa R."/>
            <person name="Inagaki Y."/>
            <person name="Hashimoto T."/>
        </authorList>
    </citation>
    <scope>NUCLEOTIDE SEQUENCE [LARGE SCALE GENOMIC DNA]</scope>
    <source>
        <strain evidence="7">NY0173</strain>
    </source>
</reference>
<evidence type="ECO:0000313" key="7">
    <source>
        <dbReference type="EMBL" id="GCA62002.1"/>
    </source>
</evidence>
<dbReference type="Gene3D" id="1.10.10.60">
    <property type="entry name" value="Homeodomain-like"/>
    <property type="match status" value="1"/>
</dbReference>
<organism evidence="7 8">
    <name type="scientific">Kipferlia bialata</name>
    <dbReference type="NCBI Taxonomy" id="797122"/>
    <lineage>
        <taxon>Eukaryota</taxon>
        <taxon>Metamonada</taxon>
        <taxon>Carpediemonas-like organisms</taxon>
        <taxon>Kipferlia</taxon>
    </lineage>
</organism>
<dbReference type="SMART" id="SM00389">
    <property type="entry name" value="HOX"/>
    <property type="match status" value="1"/>
</dbReference>
<comment type="caution">
    <text evidence="7">The sequence shown here is derived from an EMBL/GenBank/DDBJ whole genome shotgun (WGS) entry which is preliminary data.</text>
</comment>
<dbReference type="AlphaFoldDB" id="A0A391NZQ9"/>
<keyword evidence="8" id="KW-1185">Reference proteome</keyword>
<comment type="subcellular location">
    <subcellularLocation>
        <location evidence="4">Nucleus</location>
    </subcellularLocation>
</comment>
<keyword evidence="3 4" id="KW-0539">Nucleus</keyword>
<proteinExistence type="predicted"/>
<evidence type="ECO:0000313" key="8">
    <source>
        <dbReference type="Proteomes" id="UP000265618"/>
    </source>
</evidence>
<gene>
    <name evidence="7" type="ORF">KIPB_000469</name>
</gene>
<name>A0A391NZQ9_9EUKA</name>
<dbReference type="GO" id="GO:0005634">
    <property type="term" value="C:nucleus"/>
    <property type="evidence" value="ECO:0007669"/>
    <property type="project" value="UniProtKB-SubCell"/>
</dbReference>
<dbReference type="Proteomes" id="UP000265618">
    <property type="component" value="Unassembled WGS sequence"/>
</dbReference>
<evidence type="ECO:0000259" key="6">
    <source>
        <dbReference type="PROSITE" id="PS50071"/>
    </source>
</evidence>
<dbReference type="CDD" id="cd00086">
    <property type="entry name" value="homeodomain"/>
    <property type="match status" value="1"/>
</dbReference>
<dbReference type="InterPro" id="IPR008422">
    <property type="entry name" value="KN_HD"/>
</dbReference>
<keyword evidence="1 4" id="KW-0238">DNA-binding</keyword>
<dbReference type="GO" id="GO:0003677">
    <property type="term" value="F:DNA binding"/>
    <property type="evidence" value="ECO:0007669"/>
    <property type="project" value="UniProtKB-UniRule"/>
</dbReference>
<sequence>MPTYTAVQLYTLSDWLVNHIARPYPTKAELLELSERTGLPIKKCEVWFGNRRKRLRQRVEERLTAAMPQVPQYNKEECLGVMYLLYVTLAQDTAWHVGTGRGVDRKAGLKRERPQPTAKTSDGERPPDAKRQPNK</sequence>
<evidence type="ECO:0000256" key="5">
    <source>
        <dbReference type="SAM" id="MobiDB-lite"/>
    </source>
</evidence>
<dbReference type="SUPFAM" id="SSF46689">
    <property type="entry name" value="Homeodomain-like"/>
    <property type="match status" value="1"/>
</dbReference>
<evidence type="ECO:0000256" key="4">
    <source>
        <dbReference type="PROSITE-ProRule" id="PRU00108"/>
    </source>
</evidence>
<dbReference type="Pfam" id="PF05920">
    <property type="entry name" value="Homeobox_KN"/>
    <property type="match status" value="1"/>
</dbReference>
<feature type="region of interest" description="Disordered" evidence="5">
    <location>
        <begin position="100"/>
        <end position="135"/>
    </location>
</feature>
<dbReference type="InterPro" id="IPR009057">
    <property type="entry name" value="Homeodomain-like_sf"/>
</dbReference>
<evidence type="ECO:0000256" key="1">
    <source>
        <dbReference type="ARBA" id="ARBA00023125"/>
    </source>
</evidence>
<dbReference type="EMBL" id="BDIP01000053">
    <property type="protein sequence ID" value="GCA62002.1"/>
    <property type="molecule type" value="Genomic_DNA"/>
</dbReference>
<keyword evidence="2 4" id="KW-0371">Homeobox</keyword>
<feature type="compositionally biased region" description="Basic and acidic residues" evidence="5">
    <location>
        <begin position="102"/>
        <end position="114"/>
    </location>
</feature>